<keyword evidence="2" id="KW-1185">Reference proteome</keyword>
<sequence>MGWDSHAGETEYRQYPVHVGPLVLGFLHRIRCKVAQSGIGNTNH</sequence>
<evidence type="ECO:0000313" key="1">
    <source>
        <dbReference type="EMBL" id="SFI46006.1"/>
    </source>
</evidence>
<name>A0A1I3IDI8_9HYPH</name>
<dbReference type="STRING" id="1121003.SAMN03080618_00532"/>
<proteinExistence type="predicted"/>
<evidence type="ECO:0000313" key="2">
    <source>
        <dbReference type="Proteomes" id="UP000242763"/>
    </source>
</evidence>
<organism evidence="1 2">
    <name type="scientific">Aquamicrobium aerolatum DSM 21857</name>
    <dbReference type="NCBI Taxonomy" id="1121003"/>
    <lineage>
        <taxon>Bacteria</taxon>
        <taxon>Pseudomonadati</taxon>
        <taxon>Pseudomonadota</taxon>
        <taxon>Alphaproteobacteria</taxon>
        <taxon>Hyphomicrobiales</taxon>
        <taxon>Phyllobacteriaceae</taxon>
        <taxon>Aerobium</taxon>
    </lineage>
</organism>
<dbReference type="Proteomes" id="UP000242763">
    <property type="component" value="Unassembled WGS sequence"/>
</dbReference>
<reference evidence="2" key="1">
    <citation type="submission" date="2016-10" db="EMBL/GenBank/DDBJ databases">
        <authorList>
            <person name="Varghese N."/>
            <person name="Submissions S."/>
        </authorList>
    </citation>
    <scope>NUCLEOTIDE SEQUENCE [LARGE SCALE GENOMIC DNA]</scope>
    <source>
        <strain evidence="2">DSM 21857</strain>
    </source>
</reference>
<gene>
    <name evidence="1" type="ORF">SAMN03080618_00532</name>
</gene>
<dbReference type="AlphaFoldDB" id="A0A1I3IDI8"/>
<protein>
    <submittedName>
        <fullName evidence="1">Uncharacterized protein</fullName>
    </submittedName>
</protein>
<dbReference type="EMBL" id="FORF01000002">
    <property type="protein sequence ID" value="SFI46006.1"/>
    <property type="molecule type" value="Genomic_DNA"/>
</dbReference>
<accession>A0A1I3IDI8</accession>